<organism evidence="1">
    <name type="scientific">Anguilla anguilla</name>
    <name type="common">European freshwater eel</name>
    <name type="synonym">Muraena anguilla</name>
    <dbReference type="NCBI Taxonomy" id="7936"/>
    <lineage>
        <taxon>Eukaryota</taxon>
        <taxon>Metazoa</taxon>
        <taxon>Chordata</taxon>
        <taxon>Craniata</taxon>
        <taxon>Vertebrata</taxon>
        <taxon>Euteleostomi</taxon>
        <taxon>Actinopterygii</taxon>
        <taxon>Neopterygii</taxon>
        <taxon>Teleostei</taxon>
        <taxon>Anguilliformes</taxon>
        <taxon>Anguillidae</taxon>
        <taxon>Anguilla</taxon>
    </lineage>
</organism>
<name>A0A0E9RDG2_ANGAN</name>
<evidence type="ECO:0000313" key="1">
    <source>
        <dbReference type="EMBL" id="JAH27139.1"/>
    </source>
</evidence>
<dbReference type="EMBL" id="GBXM01081438">
    <property type="protein sequence ID" value="JAH27139.1"/>
    <property type="molecule type" value="Transcribed_RNA"/>
</dbReference>
<dbReference type="EMBL" id="GBXM01069885">
    <property type="protein sequence ID" value="JAH38692.1"/>
    <property type="molecule type" value="Transcribed_RNA"/>
</dbReference>
<reference evidence="1" key="1">
    <citation type="submission" date="2014-11" db="EMBL/GenBank/DDBJ databases">
        <authorList>
            <person name="Amaro Gonzalez C."/>
        </authorList>
    </citation>
    <scope>NUCLEOTIDE SEQUENCE</scope>
</reference>
<protein>
    <submittedName>
        <fullName evidence="1">Uncharacterized protein</fullName>
    </submittedName>
</protein>
<reference evidence="1" key="2">
    <citation type="journal article" date="2015" name="Fish Shellfish Immunol.">
        <title>Early steps in the European eel (Anguilla anguilla)-Vibrio vulnificus interaction in the gills: Role of the RtxA13 toxin.</title>
        <authorList>
            <person name="Callol A."/>
            <person name="Pajuelo D."/>
            <person name="Ebbesson L."/>
            <person name="Teles M."/>
            <person name="MacKenzie S."/>
            <person name="Amaro C."/>
        </authorList>
    </citation>
    <scope>NUCLEOTIDE SEQUENCE</scope>
</reference>
<proteinExistence type="predicted"/>
<dbReference type="AlphaFoldDB" id="A0A0E9RDG2"/>
<accession>A0A0E9RDG2</accession>
<sequence length="63" mass="7098">MWLSFKNRSSVISKLYFNRVIRNGSELQATSENLLTHPIAQSTQGQHGCNAASNIHRKCVQII</sequence>